<gene>
    <name evidence="1" type="ORF">C0187_00535</name>
</gene>
<dbReference type="EMBL" id="PNIN01000008">
    <property type="protein sequence ID" value="PMP72960.1"/>
    <property type="molecule type" value="Genomic_DNA"/>
</dbReference>
<protein>
    <submittedName>
        <fullName evidence="1">Uncharacterized protein</fullName>
    </submittedName>
</protein>
<accession>A0A2J6WRH7</accession>
<dbReference type="Gene3D" id="3.90.10.10">
    <property type="entry name" value="Cytochrome C3"/>
    <property type="match status" value="1"/>
</dbReference>
<organism evidence="1 2">
    <name type="scientific">Calditerrivibrio nitroreducens</name>
    <dbReference type="NCBI Taxonomy" id="477976"/>
    <lineage>
        <taxon>Bacteria</taxon>
        <taxon>Pseudomonadati</taxon>
        <taxon>Deferribacterota</taxon>
        <taxon>Deferribacteres</taxon>
        <taxon>Deferribacterales</taxon>
        <taxon>Calditerrivibrionaceae</taxon>
    </lineage>
</organism>
<dbReference type="SUPFAM" id="SSF48695">
    <property type="entry name" value="Multiheme cytochromes"/>
    <property type="match status" value="1"/>
</dbReference>
<name>A0A2J6WRH7_9BACT</name>
<dbReference type="Proteomes" id="UP000242881">
    <property type="component" value="Unassembled WGS sequence"/>
</dbReference>
<dbReference type="AlphaFoldDB" id="A0A2J6WRH7"/>
<proteinExistence type="predicted"/>
<evidence type="ECO:0000313" key="2">
    <source>
        <dbReference type="Proteomes" id="UP000242881"/>
    </source>
</evidence>
<reference evidence="1 2" key="1">
    <citation type="submission" date="2018-01" db="EMBL/GenBank/DDBJ databases">
        <title>Metagenomic assembled genomes from two thermal pools in the Uzon Caldera, Kamchatka, Russia.</title>
        <authorList>
            <person name="Wilkins L."/>
            <person name="Ettinger C."/>
        </authorList>
    </citation>
    <scope>NUCLEOTIDE SEQUENCE [LARGE SCALE GENOMIC DNA]</scope>
    <source>
        <strain evidence="1">ZAV-05</strain>
    </source>
</reference>
<sequence>MGSILFINFDLNAGCAGDCFSCHEKLKKDDIHQSLGTCFVCHKIGEQKLSVINVPNSDGCGNNCFSCHKEWPKNGYHAALEKCNDCHKSEKMR</sequence>
<dbReference type="InterPro" id="IPR036280">
    <property type="entry name" value="Multihaem_cyt_sf"/>
</dbReference>
<evidence type="ECO:0000313" key="1">
    <source>
        <dbReference type="EMBL" id="PMP72960.1"/>
    </source>
</evidence>
<comment type="caution">
    <text evidence="1">The sequence shown here is derived from an EMBL/GenBank/DDBJ whole genome shotgun (WGS) entry which is preliminary data.</text>
</comment>